<sequence length="168" mass="18182">IKITMAFVEFTVVISALVGFISGILVALYFGIQKRNSFQPIVDDNKLPEITFVDSGEYKMVLVVRQDLGMGKGKAAAQCCHAAVDVYLKAEKNHKKWLLAWQNSGCPKVALKCPDEETLKALYIHAKTLGVDAQIISDAGRTQIPSGSKTVLGLGPAPADLINKLLVI</sequence>
<evidence type="ECO:0000313" key="6">
    <source>
        <dbReference type="EMBL" id="CDG66381.1"/>
    </source>
</evidence>
<evidence type="ECO:0000256" key="2">
    <source>
        <dbReference type="ARBA" id="ARBA00022801"/>
    </source>
</evidence>
<evidence type="ECO:0000256" key="1">
    <source>
        <dbReference type="ARBA" id="ARBA00013260"/>
    </source>
</evidence>
<name>T2M2U3_HYDVU</name>
<feature type="non-terminal residue" evidence="6">
    <location>
        <position position="1"/>
    </location>
</feature>
<keyword evidence="5" id="KW-0812">Transmembrane</keyword>
<dbReference type="NCBIfam" id="TIGR00283">
    <property type="entry name" value="arch_pth2"/>
    <property type="match status" value="1"/>
</dbReference>
<keyword evidence="5" id="KW-0472">Membrane</keyword>
<dbReference type="OrthoDB" id="1733656at2759"/>
<dbReference type="SUPFAM" id="SSF102462">
    <property type="entry name" value="Peptidyl-tRNA hydrolase II"/>
    <property type="match status" value="1"/>
</dbReference>
<dbReference type="FunFam" id="3.40.1490.10:FF:000001">
    <property type="entry name" value="Peptidyl-tRNA hydrolase 2"/>
    <property type="match status" value="1"/>
</dbReference>
<evidence type="ECO:0000256" key="5">
    <source>
        <dbReference type="SAM" id="Phobius"/>
    </source>
</evidence>
<dbReference type="GO" id="GO:0004045">
    <property type="term" value="F:peptidyl-tRNA hydrolase activity"/>
    <property type="evidence" value="ECO:0007669"/>
    <property type="project" value="UniProtKB-EC"/>
</dbReference>
<dbReference type="InterPro" id="IPR023476">
    <property type="entry name" value="Pep_tRNA_hydro_II_dom_sf"/>
</dbReference>
<dbReference type="Pfam" id="PF01981">
    <property type="entry name" value="PTH2"/>
    <property type="match status" value="1"/>
</dbReference>
<dbReference type="PANTHER" id="PTHR12649">
    <property type="entry name" value="PEPTIDYL-TRNA HYDROLASE 2"/>
    <property type="match status" value="1"/>
</dbReference>
<comment type="similarity">
    <text evidence="3">Belongs to the PTH2 family.</text>
</comment>
<dbReference type="EMBL" id="HAAD01000149">
    <property type="protein sequence ID" value="CDG66381.1"/>
    <property type="molecule type" value="mRNA"/>
</dbReference>
<dbReference type="GO" id="GO:0005829">
    <property type="term" value="C:cytosol"/>
    <property type="evidence" value="ECO:0007669"/>
    <property type="project" value="TreeGrafter"/>
</dbReference>
<dbReference type="AlphaFoldDB" id="T2M2U3"/>
<evidence type="ECO:0000256" key="4">
    <source>
        <dbReference type="ARBA" id="ARBA00048707"/>
    </source>
</evidence>
<organism evidence="6">
    <name type="scientific">Hydra vulgaris</name>
    <name type="common">Hydra</name>
    <name type="synonym">Hydra attenuata</name>
    <dbReference type="NCBI Taxonomy" id="6087"/>
    <lineage>
        <taxon>Eukaryota</taxon>
        <taxon>Metazoa</taxon>
        <taxon>Cnidaria</taxon>
        <taxon>Hydrozoa</taxon>
        <taxon>Hydroidolina</taxon>
        <taxon>Anthoathecata</taxon>
        <taxon>Aplanulata</taxon>
        <taxon>Hydridae</taxon>
        <taxon>Hydra</taxon>
    </lineage>
</organism>
<gene>
    <name evidence="6" type="primary">PTRH2</name>
</gene>
<dbReference type="CDD" id="cd02430">
    <property type="entry name" value="PTH2"/>
    <property type="match status" value="1"/>
</dbReference>
<dbReference type="EC" id="3.1.1.29" evidence="1"/>
<proteinExistence type="evidence at transcript level"/>
<feature type="transmembrane region" description="Helical" evidence="5">
    <location>
        <begin position="12"/>
        <end position="32"/>
    </location>
</feature>
<reference evidence="6" key="1">
    <citation type="journal article" date="2013" name="Genome Biol. Evol.">
        <title>Punctuated emergences of genetic and phenotypic innovations in eumetazoan, bilaterian, euteleostome, and hominidae ancestors.</title>
        <authorList>
            <person name="Wenger Y."/>
            <person name="Galliot B."/>
        </authorList>
    </citation>
    <scope>NUCLEOTIDE SEQUENCE</scope>
    <source>
        <tissue evidence="6">Whole animals</tissue>
    </source>
</reference>
<accession>T2M2U3</accession>
<keyword evidence="2 6" id="KW-0378">Hydrolase</keyword>
<protein>
    <recommendedName>
        <fullName evidence="1">peptidyl-tRNA hydrolase</fullName>
        <ecNumber evidence="1">3.1.1.29</ecNumber>
    </recommendedName>
</protein>
<evidence type="ECO:0000256" key="3">
    <source>
        <dbReference type="ARBA" id="ARBA00038050"/>
    </source>
</evidence>
<dbReference type="PANTHER" id="PTHR12649:SF11">
    <property type="entry name" value="PEPTIDYL-TRNA HYDROLASE 2, MITOCHONDRIAL"/>
    <property type="match status" value="1"/>
</dbReference>
<comment type="catalytic activity">
    <reaction evidence="4">
        <text>an N-acyl-L-alpha-aminoacyl-tRNA + H2O = an N-acyl-L-amino acid + a tRNA + H(+)</text>
        <dbReference type="Rhea" id="RHEA:54448"/>
        <dbReference type="Rhea" id="RHEA-COMP:10123"/>
        <dbReference type="Rhea" id="RHEA-COMP:13883"/>
        <dbReference type="ChEBI" id="CHEBI:15377"/>
        <dbReference type="ChEBI" id="CHEBI:15378"/>
        <dbReference type="ChEBI" id="CHEBI:59874"/>
        <dbReference type="ChEBI" id="CHEBI:78442"/>
        <dbReference type="ChEBI" id="CHEBI:138191"/>
        <dbReference type="EC" id="3.1.1.29"/>
    </reaction>
</comment>
<keyword evidence="5" id="KW-1133">Transmembrane helix</keyword>
<dbReference type="Gene3D" id="3.40.1490.10">
    <property type="entry name" value="Bit1"/>
    <property type="match status" value="1"/>
</dbReference>
<dbReference type="InterPro" id="IPR002833">
    <property type="entry name" value="PTH2"/>
</dbReference>